<reference evidence="1 2" key="1">
    <citation type="submission" date="2016-10" db="EMBL/GenBank/DDBJ databases">
        <authorList>
            <person name="de Groot N.N."/>
        </authorList>
    </citation>
    <scope>NUCLEOTIDE SEQUENCE [LARGE SCALE GENOMIC DNA]</scope>
    <source>
        <strain evidence="1 2">DSM 18684</strain>
    </source>
</reference>
<evidence type="ECO:0000313" key="1">
    <source>
        <dbReference type="EMBL" id="SFG56803.1"/>
    </source>
</evidence>
<gene>
    <name evidence="1" type="ORF">SAMN04489864_10180</name>
</gene>
<dbReference type="AlphaFoldDB" id="A0A1I2SW35"/>
<proteinExistence type="predicted"/>
<dbReference type="EMBL" id="FOPP01000001">
    <property type="protein sequence ID" value="SFG56803.1"/>
    <property type="molecule type" value="Genomic_DNA"/>
</dbReference>
<dbReference type="Proteomes" id="UP000199666">
    <property type="component" value="Unassembled WGS sequence"/>
</dbReference>
<accession>A0A1I2SW35</accession>
<name>A0A1I2SW35_9SPHI</name>
<protein>
    <submittedName>
        <fullName evidence="1">Uncharacterized protein</fullName>
    </submittedName>
</protein>
<evidence type="ECO:0000313" key="2">
    <source>
        <dbReference type="Proteomes" id="UP000199666"/>
    </source>
</evidence>
<organism evidence="1 2">
    <name type="scientific">Pedobacter insulae</name>
    <dbReference type="NCBI Taxonomy" id="414048"/>
    <lineage>
        <taxon>Bacteria</taxon>
        <taxon>Pseudomonadati</taxon>
        <taxon>Bacteroidota</taxon>
        <taxon>Sphingobacteriia</taxon>
        <taxon>Sphingobacteriales</taxon>
        <taxon>Sphingobacteriaceae</taxon>
        <taxon>Pedobacter</taxon>
    </lineage>
</organism>
<keyword evidence="2" id="KW-1185">Reference proteome</keyword>
<sequence>MGYINPQLNLRNLVSFSGERHALRLAESNLIFGLSYKIK</sequence>